<dbReference type="Pfam" id="PF08541">
    <property type="entry name" value="ACP_syn_III_C"/>
    <property type="match status" value="1"/>
</dbReference>
<keyword evidence="5" id="KW-0276">Fatty acid metabolism</keyword>
<keyword evidence="12" id="KW-1185">Reference proteome</keyword>
<accession>A0A2A8D4I5</accession>
<dbReference type="PANTHER" id="PTHR43091">
    <property type="entry name" value="3-OXOACYL-[ACYL-CARRIER-PROTEIN] SYNTHASE"/>
    <property type="match status" value="1"/>
</dbReference>
<evidence type="ECO:0000256" key="7">
    <source>
        <dbReference type="ARBA" id="ARBA00023160"/>
    </source>
</evidence>
<name>A0A2A8D4I5_9MICC</name>
<evidence type="ECO:0000256" key="1">
    <source>
        <dbReference type="ARBA" id="ARBA00005189"/>
    </source>
</evidence>
<reference evidence="11" key="1">
    <citation type="submission" date="2017-10" db="EMBL/GenBank/DDBJ databases">
        <title>Kefir isolates.</title>
        <authorList>
            <person name="Kim Y."/>
            <person name="Blasche S."/>
        </authorList>
    </citation>
    <scope>NUCLEOTIDE SEQUENCE [LARGE SCALE GENOMIC DNA]</scope>
    <source>
        <strain evidence="11">OG2-2</strain>
    </source>
</reference>
<evidence type="ECO:0000259" key="10">
    <source>
        <dbReference type="Pfam" id="PF08545"/>
    </source>
</evidence>
<dbReference type="InterPro" id="IPR013751">
    <property type="entry name" value="ACP_syn_III_N"/>
</dbReference>
<evidence type="ECO:0000313" key="12">
    <source>
        <dbReference type="Proteomes" id="UP000219947"/>
    </source>
</evidence>
<feature type="domain" description="Beta-ketoacyl-[acyl-carrier-protein] synthase III N-terminal" evidence="10">
    <location>
        <begin position="106"/>
        <end position="170"/>
    </location>
</feature>
<dbReference type="AlphaFoldDB" id="A0A2A8D4I5"/>
<keyword evidence="6" id="KW-0443">Lipid metabolism</keyword>
<sequence>MSVTISGVGAAVPNDPIPNSEFATLGVDDEWIASRTGVRQRHHLRQEQTLAELALEASEKALADAGISAEEIDFVLAATTTADQVSPGLAPVVAAGLGAPQVGAVDLNAACSGFLYALDYAASKIEQGSIDRALVIGADAMSRLTNPEDAGTAVLFADGAGAAIVQAAPEVSEDEYPYMCSFGSDGSQAQALYISDSTQQVVMDGAEVYMAAVDAMSEEITYVLDSCGIDPERINQLVCHQANGRIMAAVARRLRWDSSKVLSYIDRYGNTSAASIPITLAVGQQEGHVKPGDLLALTAFGAGFTWGAGVIGFKTTA</sequence>
<keyword evidence="8" id="KW-0511">Multifunctional enzyme</keyword>
<comment type="similarity">
    <text evidence="2">Belongs to the thiolase-like superfamily. FabH family.</text>
</comment>
<keyword evidence="4" id="KW-0808">Transferase</keyword>
<evidence type="ECO:0000256" key="8">
    <source>
        <dbReference type="ARBA" id="ARBA00023268"/>
    </source>
</evidence>
<evidence type="ECO:0000256" key="6">
    <source>
        <dbReference type="ARBA" id="ARBA00023098"/>
    </source>
</evidence>
<dbReference type="Pfam" id="PF08545">
    <property type="entry name" value="ACP_syn_III"/>
    <property type="match status" value="1"/>
</dbReference>
<evidence type="ECO:0000256" key="2">
    <source>
        <dbReference type="ARBA" id="ARBA00008642"/>
    </source>
</evidence>
<dbReference type="PANTHER" id="PTHR43091:SF1">
    <property type="entry name" value="BETA-KETOACYL-[ACYL-CARRIER-PROTEIN] SYNTHASE III, CHLOROPLASTIC"/>
    <property type="match status" value="1"/>
</dbReference>
<dbReference type="SUPFAM" id="SSF53901">
    <property type="entry name" value="Thiolase-like"/>
    <property type="match status" value="1"/>
</dbReference>
<organism evidence="11 12">
    <name type="scientific">Rothia dentocariosa</name>
    <dbReference type="NCBI Taxonomy" id="2047"/>
    <lineage>
        <taxon>Bacteria</taxon>
        <taxon>Bacillati</taxon>
        <taxon>Actinomycetota</taxon>
        <taxon>Actinomycetes</taxon>
        <taxon>Micrococcales</taxon>
        <taxon>Micrococcaceae</taxon>
        <taxon>Rothia</taxon>
    </lineage>
</organism>
<keyword evidence="3" id="KW-0444">Lipid biosynthesis</keyword>
<dbReference type="GO" id="GO:0004315">
    <property type="term" value="F:3-oxoacyl-[acyl-carrier-protein] synthase activity"/>
    <property type="evidence" value="ECO:0007669"/>
    <property type="project" value="InterPro"/>
</dbReference>
<evidence type="ECO:0000256" key="5">
    <source>
        <dbReference type="ARBA" id="ARBA00022832"/>
    </source>
</evidence>
<dbReference type="RefSeq" id="WP_098042982.1">
    <property type="nucleotide sequence ID" value="NZ_JAOVAQ010000004.1"/>
</dbReference>
<evidence type="ECO:0000259" key="9">
    <source>
        <dbReference type="Pfam" id="PF08541"/>
    </source>
</evidence>
<evidence type="ECO:0000256" key="3">
    <source>
        <dbReference type="ARBA" id="ARBA00022516"/>
    </source>
</evidence>
<keyword evidence="7" id="KW-0275">Fatty acid biosynthesis</keyword>
<dbReference type="NCBIfam" id="NF006829">
    <property type="entry name" value="PRK09352.1"/>
    <property type="match status" value="1"/>
</dbReference>
<dbReference type="CDD" id="cd00830">
    <property type="entry name" value="KAS_III"/>
    <property type="match status" value="1"/>
</dbReference>
<dbReference type="InterPro" id="IPR013747">
    <property type="entry name" value="ACP_syn_III_C"/>
</dbReference>
<feature type="domain" description="Beta-ketoacyl-[acyl-carrier-protein] synthase III C-terminal" evidence="9">
    <location>
        <begin position="224"/>
        <end position="311"/>
    </location>
</feature>
<protein>
    <submittedName>
        <fullName evidence="11">3-oxoacyl-ACP synthase</fullName>
    </submittedName>
</protein>
<gene>
    <name evidence="11" type="ORF">CRM92_08890</name>
</gene>
<proteinExistence type="inferred from homology"/>
<dbReference type="InterPro" id="IPR016039">
    <property type="entry name" value="Thiolase-like"/>
</dbReference>
<dbReference type="GO" id="GO:0006633">
    <property type="term" value="P:fatty acid biosynthetic process"/>
    <property type="evidence" value="ECO:0007669"/>
    <property type="project" value="UniProtKB-KW"/>
</dbReference>
<comment type="pathway">
    <text evidence="1">Lipid metabolism.</text>
</comment>
<dbReference type="Gene3D" id="3.40.47.10">
    <property type="match status" value="1"/>
</dbReference>
<comment type="caution">
    <text evidence="11">The sequence shown here is derived from an EMBL/GenBank/DDBJ whole genome shotgun (WGS) entry which is preliminary data.</text>
</comment>
<dbReference type="Proteomes" id="UP000219947">
    <property type="component" value="Unassembled WGS sequence"/>
</dbReference>
<dbReference type="EMBL" id="PDEV01000004">
    <property type="protein sequence ID" value="PEN15713.1"/>
    <property type="molecule type" value="Genomic_DNA"/>
</dbReference>
<evidence type="ECO:0000313" key="11">
    <source>
        <dbReference type="EMBL" id="PEN15713.1"/>
    </source>
</evidence>
<evidence type="ECO:0000256" key="4">
    <source>
        <dbReference type="ARBA" id="ARBA00022679"/>
    </source>
</evidence>